<reference evidence="1 2" key="1">
    <citation type="submission" date="2017-06" db="EMBL/GenBank/DDBJ databases">
        <authorList>
            <person name="Kim H.J."/>
            <person name="Triplett B.A."/>
        </authorList>
    </citation>
    <scope>NUCLEOTIDE SEQUENCE [LARGE SCALE GENOMIC DNA]</scope>
    <source>
        <strain evidence="1 2">DSM 18704</strain>
    </source>
</reference>
<dbReference type="Proteomes" id="UP000198356">
    <property type="component" value="Unassembled WGS sequence"/>
</dbReference>
<keyword evidence="2" id="KW-1185">Reference proteome</keyword>
<dbReference type="EMBL" id="FZOU01000001">
    <property type="protein sequence ID" value="SNS26000.1"/>
    <property type="molecule type" value="Genomic_DNA"/>
</dbReference>
<name>A0A239D0X5_9BACT</name>
<evidence type="ECO:0008006" key="3">
    <source>
        <dbReference type="Google" id="ProtNLM"/>
    </source>
</evidence>
<dbReference type="Pfam" id="PF05973">
    <property type="entry name" value="Gp49"/>
    <property type="match status" value="1"/>
</dbReference>
<proteinExistence type="predicted"/>
<dbReference type="InterPro" id="IPR009241">
    <property type="entry name" value="HigB-like"/>
</dbReference>
<gene>
    <name evidence="1" type="ORF">SAMN05421770_101229</name>
</gene>
<accession>A0A239D0X5</accession>
<evidence type="ECO:0000313" key="1">
    <source>
        <dbReference type="EMBL" id="SNS26000.1"/>
    </source>
</evidence>
<sequence>MWTVLVGEEFDPELLALDPEVQDALFKMVRLLQQFGPQLGRPHVDTLKDSKHTNMKELRFDAMDGVWRVAFAFDPDRQAILLIAGDKSGGSQTRFYRELIRRADIRFDAHLARLQAAADDANKATKKKSNKKGR</sequence>
<evidence type="ECO:0000313" key="2">
    <source>
        <dbReference type="Proteomes" id="UP000198356"/>
    </source>
</evidence>
<protein>
    <recommendedName>
        <fullName evidence="3">Addiction module toxin RelE</fullName>
    </recommendedName>
</protein>
<organism evidence="1 2">
    <name type="scientific">Granulicella rosea</name>
    <dbReference type="NCBI Taxonomy" id="474952"/>
    <lineage>
        <taxon>Bacteria</taxon>
        <taxon>Pseudomonadati</taxon>
        <taxon>Acidobacteriota</taxon>
        <taxon>Terriglobia</taxon>
        <taxon>Terriglobales</taxon>
        <taxon>Acidobacteriaceae</taxon>
        <taxon>Granulicella</taxon>
    </lineage>
</organism>
<dbReference type="AlphaFoldDB" id="A0A239D0X5"/>